<sequence>DEPSDRPSVRAEAGLGQRPLVVSVMRLEPVKHAADLVDVLDLVRRDCPDVACAVVGDGSQRGEMLARVDLLNLGDSFFLLGNQSQRWIASILANADVVVAPMMGRALVEAALSGTPIVAYDTDWHGELIDDGVTGILVPHGDLAAMASAVCELLTQRESGKIMGELARLRAMDSMSRNTVMEAEREAWVRLVPDLVCQDPTHPHRSDKTERVDPR</sequence>
<evidence type="ECO:0000313" key="2">
    <source>
        <dbReference type="EMBL" id="SVB05648.1"/>
    </source>
</evidence>
<gene>
    <name evidence="2" type="ORF">METZ01_LOCUS158502</name>
</gene>
<proteinExistence type="predicted"/>
<feature type="non-terminal residue" evidence="2">
    <location>
        <position position="1"/>
    </location>
</feature>
<dbReference type="GO" id="GO:0016758">
    <property type="term" value="F:hexosyltransferase activity"/>
    <property type="evidence" value="ECO:0007669"/>
    <property type="project" value="TreeGrafter"/>
</dbReference>
<dbReference type="EMBL" id="UINC01027059">
    <property type="protein sequence ID" value="SVB05648.1"/>
    <property type="molecule type" value="Genomic_DNA"/>
</dbReference>
<dbReference type="PANTHER" id="PTHR45947:SF3">
    <property type="entry name" value="SULFOQUINOVOSYL TRANSFERASE SQD2"/>
    <property type="match status" value="1"/>
</dbReference>
<dbReference type="Gene3D" id="3.40.50.2000">
    <property type="entry name" value="Glycogen Phosphorylase B"/>
    <property type="match status" value="1"/>
</dbReference>
<evidence type="ECO:0000259" key="1">
    <source>
        <dbReference type="Pfam" id="PF00534"/>
    </source>
</evidence>
<dbReference type="CDD" id="cd03801">
    <property type="entry name" value="GT4_PimA-like"/>
    <property type="match status" value="1"/>
</dbReference>
<dbReference type="InterPro" id="IPR001296">
    <property type="entry name" value="Glyco_trans_1"/>
</dbReference>
<dbReference type="PANTHER" id="PTHR45947">
    <property type="entry name" value="SULFOQUINOVOSYL TRANSFERASE SQD2"/>
    <property type="match status" value="1"/>
</dbReference>
<dbReference type="SUPFAM" id="SSF53756">
    <property type="entry name" value="UDP-Glycosyltransferase/glycogen phosphorylase"/>
    <property type="match status" value="1"/>
</dbReference>
<dbReference type="InterPro" id="IPR050194">
    <property type="entry name" value="Glycosyltransferase_grp1"/>
</dbReference>
<name>A0A382AW32_9ZZZZ</name>
<dbReference type="AlphaFoldDB" id="A0A382AW32"/>
<organism evidence="2">
    <name type="scientific">marine metagenome</name>
    <dbReference type="NCBI Taxonomy" id="408172"/>
    <lineage>
        <taxon>unclassified sequences</taxon>
        <taxon>metagenomes</taxon>
        <taxon>ecological metagenomes</taxon>
    </lineage>
</organism>
<dbReference type="Pfam" id="PF00534">
    <property type="entry name" value="Glycos_transf_1"/>
    <property type="match status" value="1"/>
</dbReference>
<protein>
    <recommendedName>
        <fullName evidence="1">Glycosyl transferase family 1 domain-containing protein</fullName>
    </recommendedName>
</protein>
<reference evidence="2" key="1">
    <citation type="submission" date="2018-05" db="EMBL/GenBank/DDBJ databases">
        <authorList>
            <person name="Lanie J.A."/>
            <person name="Ng W.-L."/>
            <person name="Kazmierczak K.M."/>
            <person name="Andrzejewski T.M."/>
            <person name="Davidsen T.M."/>
            <person name="Wayne K.J."/>
            <person name="Tettelin H."/>
            <person name="Glass J.I."/>
            <person name="Rusch D."/>
            <person name="Podicherti R."/>
            <person name="Tsui H.-C.T."/>
            <person name="Winkler M.E."/>
        </authorList>
    </citation>
    <scope>NUCLEOTIDE SEQUENCE</scope>
</reference>
<feature type="domain" description="Glycosyl transferase family 1" evidence="1">
    <location>
        <begin position="10"/>
        <end position="168"/>
    </location>
</feature>
<accession>A0A382AW32</accession>